<reference evidence="8" key="1">
    <citation type="submission" date="2025-08" db="UniProtKB">
        <authorList>
            <consortium name="RefSeq"/>
        </authorList>
    </citation>
    <scope>IDENTIFICATION</scope>
    <source>
        <tissue evidence="8">Young leaves</tissue>
    </source>
</reference>
<dbReference type="Pfam" id="PF00072">
    <property type="entry name" value="Response_reg"/>
    <property type="match status" value="1"/>
</dbReference>
<evidence type="ECO:0000313" key="8">
    <source>
        <dbReference type="RefSeq" id="XP_022966220.1"/>
    </source>
</evidence>
<dbReference type="SMART" id="SM00448">
    <property type="entry name" value="REC"/>
    <property type="match status" value="1"/>
</dbReference>
<dbReference type="Proteomes" id="UP000504608">
    <property type="component" value="Unplaced"/>
</dbReference>
<dbReference type="KEGG" id="cmax:111465933"/>
<dbReference type="AlphaFoldDB" id="A0A6J1HR16"/>
<evidence type="ECO:0000313" key="7">
    <source>
        <dbReference type="Proteomes" id="UP000504608"/>
    </source>
</evidence>
<dbReference type="RefSeq" id="XP_022966220.1">
    <property type="nucleotide sequence ID" value="XM_023110452.1"/>
</dbReference>
<dbReference type="SUPFAM" id="SSF52172">
    <property type="entry name" value="CheY-like"/>
    <property type="match status" value="1"/>
</dbReference>
<feature type="compositionally biased region" description="Low complexity" evidence="5">
    <location>
        <begin position="211"/>
        <end position="270"/>
    </location>
</feature>
<feature type="modified residue" description="4-aspartylphosphate" evidence="4">
    <location>
        <position position="121"/>
    </location>
</feature>
<feature type="domain" description="Response regulatory" evidence="6">
    <location>
        <begin position="30"/>
        <end position="188"/>
    </location>
</feature>
<dbReference type="Gene3D" id="3.40.50.2300">
    <property type="match status" value="1"/>
</dbReference>
<protein>
    <submittedName>
        <fullName evidence="8">Two-component response regulator ARR15-like isoform X1</fullName>
    </submittedName>
</protein>
<keyword evidence="3" id="KW-0804">Transcription</keyword>
<name>A0A6J1HR16_CUCMA</name>
<dbReference type="CDD" id="cd17581">
    <property type="entry name" value="REC_typeA_ARR"/>
    <property type="match status" value="1"/>
</dbReference>
<dbReference type="PROSITE" id="PS50110">
    <property type="entry name" value="RESPONSE_REGULATORY"/>
    <property type="match status" value="1"/>
</dbReference>
<evidence type="ECO:0000256" key="3">
    <source>
        <dbReference type="ARBA" id="ARBA00023163"/>
    </source>
</evidence>
<evidence type="ECO:0000259" key="6">
    <source>
        <dbReference type="PROSITE" id="PS50110"/>
    </source>
</evidence>
<dbReference type="InterPro" id="IPR045279">
    <property type="entry name" value="ARR-like"/>
</dbReference>
<keyword evidence="2" id="KW-0805">Transcription regulation</keyword>
<evidence type="ECO:0000256" key="1">
    <source>
        <dbReference type="ARBA" id="ARBA00023012"/>
    </source>
</evidence>
<feature type="compositionally biased region" description="Basic and acidic residues" evidence="5">
    <location>
        <begin position="13"/>
        <end position="22"/>
    </location>
</feature>
<evidence type="ECO:0000256" key="5">
    <source>
        <dbReference type="SAM" id="MobiDB-lite"/>
    </source>
</evidence>
<dbReference type="PANTHER" id="PTHR43874">
    <property type="entry name" value="TWO-COMPONENT RESPONSE REGULATOR"/>
    <property type="match status" value="1"/>
</dbReference>
<feature type="region of interest" description="Disordered" evidence="5">
    <location>
        <begin position="1"/>
        <end position="22"/>
    </location>
</feature>
<evidence type="ECO:0000256" key="4">
    <source>
        <dbReference type="PROSITE-ProRule" id="PRU00169"/>
    </source>
</evidence>
<keyword evidence="1" id="KW-0902">Two-component regulatory system</keyword>
<gene>
    <name evidence="8" type="primary">LOC111465933</name>
</gene>
<dbReference type="PANTHER" id="PTHR43874:SF50">
    <property type="entry name" value="TWO-COMPONENT RESPONSE REGULATOR ARR3-RELATED"/>
    <property type="match status" value="1"/>
</dbReference>
<dbReference type="GeneID" id="111465933"/>
<dbReference type="InterPro" id="IPR001789">
    <property type="entry name" value="Sig_transdc_resp-reg_receiver"/>
</dbReference>
<keyword evidence="4" id="KW-0597">Phosphoprotein</keyword>
<keyword evidence="7" id="KW-1185">Reference proteome</keyword>
<evidence type="ECO:0000256" key="2">
    <source>
        <dbReference type="ARBA" id="ARBA00023015"/>
    </source>
</evidence>
<proteinExistence type="predicted"/>
<feature type="region of interest" description="Disordered" evidence="5">
    <location>
        <begin position="208"/>
        <end position="270"/>
    </location>
</feature>
<dbReference type="GO" id="GO:0009736">
    <property type="term" value="P:cytokinin-activated signaling pathway"/>
    <property type="evidence" value="ECO:0007669"/>
    <property type="project" value="InterPro"/>
</dbReference>
<organism evidence="7 8">
    <name type="scientific">Cucurbita maxima</name>
    <name type="common">Pumpkin</name>
    <name type="synonym">Winter squash</name>
    <dbReference type="NCBI Taxonomy" id="3661"/>
    <lineage>
        <taxon>Eukaryota</taxon>
        <taxon>Viridiplantae</taxon>
        <taxon>Streptophyta</taxon>
        <taxon>Embryophyta</taxon>
        <taxon>Tracheophyta</taxon>
        <taxon>Spermatophyta</taxon>
        <taxon>Magnoliopsida</taxon>
        <taxon>eudicotyledons</taxon>
        <taxon>Gunneridae</taxon>
        <taxon>Pentapetalae</taxon>
        <taxon>rosids</taxon>
        <taxon>fabids</taxon>
        <taxon>Cucurbitales</taxon>
        <taxon>Cucurbitaceae</taxon>
        <taxon>Cucurbiteae</taxon>
        <taxon>Cucurbita</taxon>
    </lineage>
</organism>
<sequence>MARTPVFSRRRRSDQIDTRDRFPTSDSEVHVLAVDDSLVDRKVIERLLRLTACRVTAVDSGIRALQYLGLQDETNSQVGFDVSDPGIVNLKSFSYGFSFMNFLGHGFVKKQSLKVDMIITDYCMPGMTGYELLKKIKESSTLREIPVVIMSSENVVARIDRCLEEGAEDFIVKPVKLSDVKRLREYMVGDEKTGSEISWMNKRTVRESSCDEASSSPSISSDSSPSSSSSPSISSDSSPSSSSPPDSVQSTPSPSEPSSPTSTQSDDGSK</sequence>
<dbReference type="OrthoDB" id="60033at2759"/>
<accession>A0A6J1HR16</accession>
<dbReference type="InterPro" id="IPR011006">
    <property type="entry name" value="CheY-like_superfamily"/>
</dbReference>
<dbReference type="GO" id="GO:0000160">
    <property type="term" value="P:phosphorelay signal transduction system"/>
    <property type="evidence" value="ECO:0007669"/>
    <property type="project" value="UniProtKB-KW"/>
</dbReference>